<dbReference type="Proteomes" id="UP000034883">
    <property type="component" value="Chromosome"/>
</dbReference>
<dbReference type="KEGG" id="samy:DB32_007801"/>
<keyword evidence="2" id="KW-1185">Reference proteome</keyword>
<dbReference type="AlphaFoldDB" id="A0A0F6W9B9"/>
<evidence type="ECO:0000313" key="1">
    <source>
        <dbReference type="EMBL" id="AKF10652.1"/>
    </source>
</evidence>
<proteinExistence type="predicted"/>
<gene>
    <name evidence="1" type="ORF">DB32_007801</name>
</gene>
<protein>
    <submittedName>
        <fullName evidence="1">Uncharacterized protein</fullName>
    </submittedName>
</protein>
<sequence length="118" mass="12656">MWLAIALGIAWGGCATQRPERGTLDALQVTAREIRAGRAVASLPALDALIGASRSALVSALGAPRDCRFPLEQPCRAIGETVWTLGGAQHEDAHAPVLVVRLDDARRVIDAEWRRDGH</sequence>
<name>A0A0F6W9B9_9BACT</name>
<accession>A0A0F6W9B9</accession>
<organism evidence="1 2">
    <name type="scientific">Sandaracinus amylolyticus</name>
    <dbReference type="NCBI Taxonomy" id="927083"/>
    <lineage>
        <taxon>Bacteria</taxon>
        <taxon>Pseudomonadati</taxon>
        <taxon>Myxococcota</taxon>
        <taxon>Polyangia</taxon>
        <taxon>Polyangiales</taxon>
        <taxon>Sandaracinaceae</taxon>
        <taxon>Sandaracinus</taxon>
    </lineage>
</organism>
<reference evidence="1 2" key="1">
    <citation type="submission" date="2015-03" db="EMBL/GenBank/DDBJ databases">
        <title>Genome assembly of Sandaracinus amylolyticus DSM 53668.</title>
        <authorList>
            <person name="Sharma G."/>
            <person name="Subramanian S."/>
        </authorList>
    </citation>
    <scope>NUCLEOTIDE SEQUENCE [LARGE SCALE GENOMIC DNA]</scope>
    <source>
        <strain evidence="1 2">DSM 53668</strain>
    </source>
</reference>
<dbReference type="EMBL" id="CP011125">
    <property type="protein sequence ID" value="AKF10652.1"/>
    <property type="molecule type" value="Genomic_DNA"/>
</dbReference>
<evidence type="ECO:0000313" key="2">
    <source>
        <dbReference type="Proteomes" id="UP000034883"/>
    </source>
</evidence>